<accession>A0A158PA91</accession>
<proteinExistence type="predicted"/>
<evidence type="ECO:0000256" key="1">
    <source>
        <dbReference type="ARBA" id="ARBA00004123"/>
    </source>
</evidence>
<evidence type="ECO:0000313" key="3">
    <source>
        <dbReference type="WBParaSite" id="ACAC_0000918001-mRNA-1"/>
    </source>
</evidence>
<name>A0A158PA91_ANGCA</name>
<organism evidence="2 3">
    <name type="scientific">Angiostrongylus cantonensis</name>
    <name type="common">Rat lungworm</name>
    <dbReference type="NCBI Taxonomy" id="6313"/>
    <lineage>
        <taxon>Eukaryota</taxon>
        <taxon>Metazoa</taxon>
        <taxon>Ecdysozoa</taxon>
        <taxon>Nematoda</taxon>
        <taxon>Chromadorea</taxon>
        <taxon>Rhabditida</taxon>
        <taxon>Rhabditina</taxon>
        <taxon>Rhabditomorpha</taxon>
        <taxon>Strongyloidea</taxon>
        <taxon>Metastrongylidae</taxon>
        <taxon>Angiostrongylus</taxon>
    </lineage>
</organism>
<comment type="subcellular location">
    <subcellularLocation>
        <location evidence="1">Nucleus</location>
    </subcellularLocation>
</comment>
<reference evidence="2" key="1">
    <citation type="submission" date="2012-09" db="EMBL/GenBank/DDBJ databases">
        <authorList>
            <person name="Martin A.A."/>
        </authorList>
    </citation>
    <scope>NUCLEOTIDE SEQUENCE</scope>
</reference>
<dbReference type="WBParaSite" id="ACAC_0000918001-mRNA-1">
    <property type="protein sequence ID" value="ACAC_0000918001-mRNA-1"/>
    <property type="gene ID" value="ACAC_0000918001"/>
</dbReference>
<dbReference type="SUPFAM" id="SSF46689">
    <property type="entry name" value="Homeodomain-like"/>
    <property type="match status" value="1"/>
</dbReference>
<dbReference type="PANTHER" id="PTHR47326:SF1">
    <property type="entry name" value="HTH PSQ-TYPE DOMAIN-CONTAINING PROTEIN"/>
    <property type="match status" value="1"/>
</dbReference>
<dbReference type="STRING" id="6313.A0A158PA91"/>
<dbReference type="PANTHER" id="PTHR47326">
    <property type="entry name" value="TRANSPOSABLE ELEMENT TC3 TRANSPOSASE-LIKE PROTEIN"/>
    <property type="match status" value="1"/>
</dbReference>
<protein>
    <submittedName>
        <fullName evidence="3">DUF4817 domain-containing protein</fullName>
    </submittedName>
</protein>
<dbReference type="GO" id="GO:0005634">
    <property type="term" value="C:nucleus"/>
    <property type="evidence" value="ECO:0007669"/>
    <property type="project" value="UniProtKB-SubCell"/>
</dbReference>
<dbReference type="AlphaFoldDB" id="A0A158PA91"/>
<keyword evidence="2" id="KW-1185">Reference proteome</keyword>
<dbReference type="InterPro" id="IPR009057">
    <property type="entry name" value="Homeodomain-like_sf"/>
</dbReference>
<evidence type="ECO:0000313" key="2">
    <source>
        <dbReference type="Proteomes" id="UP000035642"/>
    </source>
</evidence>
<reference evidence="3" key="2">
    <citation type="submission" date="2016-04" db="UniProtKB">
        <authorList>
            <consortium name="WormBaseParasite"/>
        </authorList>
    </citation>
    <scope>IDENTIFICATION</scope>
</reference>
<dbReference type="Proteomes" id="UP000035642">
    <property type="component" value="Unassembled WGS sequence"/>
</dbReference>
<dbReference type="Pfam" id="PF13565">
    <property type="entry name" value="HTH_32"/>
    <property type="match status" value="1"/>
</dbReference>
<sequence length="415" mass="46372">MWLIVCTSNREYSVLSEEDVLSGNVSCGSRVKALITGIEKEVTVIFIGKNRSQCDQYCHRLSRYCGPPDPAESRKASGDEARSGCGTTIDESLLGTSEMKHESGVETCENGEGALKVSDVAVASIVANRDDVAPSTSSEPDNNNYNEGVNVEVPHFFFMELLRTMKKLRSECGARFNRLDNQLEDMASRVSAIEEFIRRDAGTHHSIPLSTNNGSSLTSTQIGNNDLGVNMFFGSSPNEQSSKLQYPYPHLSEVDVDTIQREAKSITSFATKVDRILFASDPDKDSPIDARKDKAKVRFWSGKHLNESERVHLLQLVANRSHEEAAAEFNRLHPNREPIRQSSVTRLIAKFKETGSIMDRPRCGRPRRSTDRVNTAAIVAKFRENPEKSLRQMANETGMSRSSIHRILRAYREKL</sequence>